<dbReference type="Proteomes" id="UP000063063">
    <property type="component" value="Chromosome 20"/>
</dbReference>
<feature type="transmembrane region" description="Helical" evidence="2">
    <location>
        <begin position="49"/>
        <end position="72"/>
    </location>
</feature>
<dbReference type="GeneID" id="22574565"/>
<name>A0A088RRJ8_LEIPA</name>
<sequence length="197" mass="22857">MSFTYQRMKMRATTIAVDHMRSLCDGCNLVLGAVTHPFKRLIGRVKAEAPWVNTAVACTFITILPLIFYPYIKKYVFNDERAAAEAERVRLCLQKGIDPYPYMRHKDFVYGNSAPVLANEEQIPKRIGWEFNALENYYKRKEELRQEVGGNIDDTVKKLMELKREHRGMYDRMRGKPGTEPRDLIFRGSSEGDKLTL</sequence>
<evidence type="ECO:0000313" key="4">
    <source>
        <dbReference type="Proteomes" id="UP000063063"/>
    </source>
</evidence>
<accession>A0A088RRJ8</accession>
<dbReference type="OrthoDB" id="276855at2759"/>
<gene>
    <name evidence="3" type="ORF">LPMP_203540</name>
</gene>
<protein>
    <submittedName>
        <fullName evidence="3">Uncharacterized protein</fullName>
    </submittedName>
</protein>
<reference evidence="3 4" key="1">
    <citation type="journal article" date="2015" name="Sci. Rep.">
        <title>The genome of Leishmania panamensis: insights into genomics of the L. (Viannia) subgenus.</title>
        <authorList>
            <person name="Llanes A."/>
            <person name="Restrepo C.M."/>
            <person name="Vecchio G.D."/>
            <person name="Anguizola F.J."/>
            <person name="Lleonart R."/>
        </authorList>
    </citation>
    <scope>NUCLEOTIDE SEQUENCE [LARGE SCALE GENOMIC DNA]</scope>
    <source>
        <strain evidence="3 4">MHOM/PA/94/PSC-1</strain>
    </source>
</reference>
<dbReference type="eggNOG" id="ENOG502RZU7">
    <property type="taxonomic scope" value="Eukaryota"/>
</dbReference>
<evidence type="ECO:0000256" key="2">
    <source>
        <dbReference type="SAM" id="Phobius"/>
    </source>
</evidence>
<dbReference type="EMBL" id="CP009389">
    <property type="protein sequence ID" value="AIN97849.1"/>
    <property type="molecule type" value="Genomic_DNA"/>
</dbReference>
<evidence type="ECO:0000256" key="1">
    <source>
        <dbReference type="SAM" id="MobiDB-lite"/>
    </source>
</evidence>
<proteinExistence type="predicted"/>
<keyword evidence="2" id="KW-0812">Transmembrane</keyword>
<dbReference type="VEuPathDB" id="TriTrypDB:LPAL13_200041700"/>
<keyword evidence="4" id="KW-1185">Reference proteome</keyword>
<dbReference type="RefSeq" id="XP_010698556.1">
    <property type="nucleotide sequence ID" value="XM_010700254.1"/>
</dbReference>
<dbReference type="KEGG" id="lpan:LPMP_203540"/>
<evidence type="ECO:0000313" key="3">
    <source>
        <dbReference type="EMBL" id="AIN97849.1"/>
    </source>
</evidence>
<organism evidence="3 4">
    <name type="scientific">Leishmania panamensis</name>
    <dbReference type="NCBI Taxonomy" id="5679"/>
    <lineage>
        <taxon>Eukaryota</taxon>
        <taxon>Discoba</taxon>
        <taxon>Euglenozoa</taxon>
        <taxon>Kinetoplastea</taxon>
        <taxon>Metakinetoplastina</taxon>
        <taxon>Trypanosomatida</taxon>
        <taxon>Trypanosomatidae</taxon>
        <taxon>Leishmaniinae</taxon>
        <taxon>Leishmania</taxon>
        <taxon>Leishmania guyanensis species complex</taxon>
    </lineage>
</organism>
<dbReference type="VEuPathDB" id="TriTrypDB:LPMP_203540"/>
<feature type="region of interest" description="Disordered" evidence="1">
    <location>
        <begin position="170"/>
        <end position="197"/>
    </location>
</feature>
<dbReference type="AlphaFoldDB" id="A0A088RRJ8"/>
<keyword evidence="2" id="KW-1133">Transmembrane helix</keyword>
<keyword evidence="2" id="KW-0472">Membrane</keyword>